<keyword evidence="6 7" id="KW-0472">Membrane</keyword>
<evidence type="ECO:0000256" key="4">
    <source>
        <dbReference type="ARBA" id="ARBA00022692"/>
    </source>
</evidence>
<comment type="function">
    <text evidence="7">Catalyzes the transfer of the diacylglyceryl group from phosphatidylglycerol to the sulfhydryl group of the N-terminal cysteine of a prolipoprotein, the first step in the formation of mature lipoproteins.</text>
</comment>
<dbReference type="EMBL" id="JAMDMX010000033">
    <property type="protein sequence ID" value="MCY9693394.1"/>
    <property type="molecule type" value="Genomic_DNA"/>
</dbReference>
<dbReference type="PANTHER" id="PTHR30589">
    <property type="entry name" value="PROLIPOPROTEIN DIACYLGLYCERYL TRANSFERASE"/>
    <property type="match status" value="1"/>
</dbReference>
<reference evidence="8 9" key="1">
    <citation type="submission" date="2022-05" db="EMBL/GenBank/DDBJ databases">
        <title>Genome Sequencing of Bee-Associated Microbes.</title>
        <authorList>
            <person name="Dunlap C."/>
        </authorList>
    </citation>
    <scope>NUCLEOTIDE SEQUENCE [LARGE SCALE GENOMIC DNA]</scope>
    <source>
        <strain evidence="8 9">NRRL B-14421</strain>
    </source>
</reference>
<dbReference type="NCBIfam" id="TIGR00544">
    <property type="entry name" value="lgt"/>
    <property type="match status" value="1"/>
</dbReference>
<evidence type="ECO:0000256" key="3">
    <source>
        <dbReference type="ARBA" id="ARBA00022679"/>
    </source>
</evidence>
<evidence type="ECO:0000256" key="6">
    <source>
        <dbReference type="ARBA" id="ARBA00023136"/>
    </source>
</evidence>
<comment type="caution">
    <text evidence="8">The sequence shown here is derived from an EMBL/GenBank/DDBJ whole genome shotgun (WGS) entry which is preliminary data.</text>
</comment>
<protein>
    <recommendedName>
        <fullName evidence="7">Phosphatidylglycerol--prolipoprotein diacylglyceryl transferase</fullName>
        <ecNumber evidence="7">2.5.1.145</ecNumber>
    </recommendedName>
</protein>
<dbReference type="HAMAP" id="MF_01147">
    <property type="entry name" value="Lgt"/>
    <property type="match status" value="1"/>
</dbReference>
<gene>
    <name evidence="7 8" type="primary">lgt</name>
    <name evidence="8" type="ORF">M5X19_10890</name>
</gene>
<proteinExistence type="inferred from homology"/>
<dbReference type="EC" id="2.5.1.145" evidence="7"/>
<evidence type="ECO:0000313" key="9">
    <source>
        <dbReference type="Proteomes" id="UP001527099"/>
    </source>
</evidence>
<evidence type="ECO:0000313" key="8">
    <source>
        <dbReference type="EMBL" id="MCY9693394.1"/>
    </source>
</evidence>
<name>A0ABT4GB62_9BACL</name>
<organism evidence="8 9">
    <name type="scientific">Paenibacillus alginolyticus</name>
    <dbReference type="NCBI Taxonomy" id="59839"/>
    <lineage>
        <taxon>Bacteria</taxon>
        <taxon>Bacillati</taxon>
        <taxon>Bacillota</taxon>
        <taxon>Bacilli</taxon>
        <taxon>Bacillales</taxon>
        <taxon>Paenibacillaceae</taxon>
        <taxon>Paenibacillus</taxon>
    </lineage>
</organism>
<evidence type="ECO:0000256" key="1">
    <source>
        <dbReference type="ARBA" id="ARBA00007150"/>
    </source>
</evidence>
<feature type="transmembrane region" description="Helical" evidence="7">
    <location>
        <begin position="196"/>
        <end position="213"/>
    </location>
</feature>
<feature type="transmembrane region" description="Helical" evidence="7">
    <location>
        <begin position="15"/>
        <end position="35"/>
    </location>
</feature>
<dbReference type="Pfam" id="PF01790">
    <property type="entry name" value="LGT"/>
    <property type="match status" value="1"/>
</dbReference>
<comment type="subcellular location">
    <subcellularLocation>
        <location evidence="7">Cell membrane</location>
        <topology evidence="7">Multi-pass membrane protein</topology>
    </subcellularLocation>
</comment>
<dbReference type="InterPro" id="IPR001640">
    <property type="entry name" value="Lgt"/>
</dbReference>
<keyword evidence="4 7" id="KW-0812">Transmembrane</keyword>
<evidence type="ECO:0000256" key="5">
    <source>
        <dbReference type="ARBA" id="ARBA00022989"/>
    </source>
</evidence>
<dbReference type="RefSeq" id="WP_268614931.1">
    <property type="nucleotide sequence ID" value="NZ_JAMDMX010000033.1"/>
</dbReference>
<dbReference type="PANTHER" id="PTHR30589:SF0">
    <property type="entry name" value="PHOSPHATIDYLGLYCEROL--PROLIPOPROTEIN DIACYLGLYCERYL TRANSFERASE"/>
    <property type="match status" value="1"/>
</dbReference>
<feature type="transmembrane region" description="Helical" evidence="7">
    <location>
        <begin position="225"/>
        <end position="248"/>
    </location>
</feature>
<feature type="binding site" evidence="7">
    <location>
        <position position="130"/>
    </location>
    <ligand>
        <name>a 1,2-diacyl-sn-glycero-3-phospho-(1'-sn-glycerol)</name>
        <dbReference type="ChEBI" id="CHEBI:64716"/>
    </ligand>
</feature>
<sequence>MRVILFYIGDFPIRSYGLIVGIAILLGLGVAYFLARGTKYQNHVLNMITYIILGAIVGARLWEVLFFQFGYYSKHWLEAIAIWQGGLSIQGGLVGGFIAGAIYTRVQRISFWEFADITAPAIVLGQSVGRIACFLNGDAFGSPTGSNFGLVYPPGTIAYETYGSQPLWPAEIWEGQWDLIIFALLIILKNKQWPKGFLFLTYNILYALGRFMLEYLRGDTPRYALGWTAAQWTSFGIVAVSILLIGYFTMKEKGQKGSEFDRTLIGEKK</sequence>
<accession>A0ABT4GB62</accession>
<keyword evidence="2 7" id="KW-1003">Cell membrane</keyword>
<dbReference type="Proteomes" id="UP001527099">
    <property type="component" value="Unassembled WGS sequence"/>
</dbReference>
<keyword evidence="3 7" id="KW-0808">Transferase</keyword>
<keyword evidence="5 7" id="KW-1133">Transmembrane helix</keyword>
<evidence type="ECO:0000256" key="2">
    <source>
        <dbReference type="ARBA" id="ARBA00022475"/>
    </source>
</evidence>
<comment type="catalytic activity">
    <reaction evidence="7">
        <text>L-cysteinyl-[prolipoprotein] + a 1,2-diacyl-sn-glycero-3-phospho-(1'-sn-glycerol) = an S-1,2-diacyl-sn-glyceryl-L-cysteinyl-[prolipoprotein] + sn-glycerol 1-phosphate + H(+)</text>
        <dbReference type="Rhea" id="RHEA:56712"/>
        <dbReference type="Rhea" id="RHEA-COMP:14679"/>
        <dbReference type="Rhea" id="RHEA-COMP:14680"/>
        <dbReference type="ChEBI" id="CHEBI:15378"/>
        <dbReference type="ChEBI" id="CHEBI:29950"/>
        <dbReference type="ChEBI" id="CHEBI:57685"/>
        <dbReference type="ChEBI" id="CHEBI:64716"/>
        <dbReference type="ChEBI" id="CHEBI:140658"/>
        <dbReference type="EC" id="2.5.1.145"/>
    </reaction>
</comment>
<feature type="transmembrane region" description="Helical" evidence="7">
    <location>
        <begin position="47"/>
        <end position="69"/>
    </location>
</feature>
<evidence type="ECO:0000256" key="7">
    <source>
        <dbReference type="HAMAP-Rule" id="MF_01147"/>
    </source>
</evidence>
<keyword evidence="9" id="KW-1185">Reference proteome</keyword>
<comment type="similarity">
    <text evidence="1 7">Belongs to the Lgt family.</text>
</comment>
<dbReference type="GO" id="GO:0008961">
    <property type="term" value="F:phosphatidylglycerol-prolipoprotein diacylglyceryl transferase activity"/>
    <property type="evidence" value="ECO:0007669"/>
    <property type="project" value="UniProtKB-EC"/>
</dbReference>
<comment type="pathway">
    <text evidence="7">Protein modification; lipoprotein biosynthesis (diacylglyceryl transfer).</text>
</comment>
<feature type="transmembrane region" description="Helical" evidence="7">
    <location>
        <begin position="81"/>
        <end position="103"/>
    </location>
</feature>